<accession>G5LK54</accession>
<comment type="caution">
    <text evidence="1">The sequence shown here is derived from an EMBL/GenBank/DDBJ whole genome shotgun (WGS) entry which is preliminary data.</text>
</comment>
<dbReference type="Proteomes" id="UP000004642">
    <property type="component" value="Unassembled WGS sequence"/>
</dbReference>
<dbReference type="EMBL" id="AFCJ01000321">
    <property type="protein sequence ID" value="EHC44384.1"/>
    <property type="molecule type" value="Genomic_DNA"/>
</dbReference>
<name>G5LK54_SALET</name>
<dbReference type="PATRIC" id="fig|913241.3.peg.568"/>
<dbReference type="PANTHER" id="PTHR40590:SF1">
    <property type="entry name" value="CYTOPLASMIC PROTEIN"/>
    <property type="match status" value="1"/>
</dbReference>
<organism evidence="1 2">
    <name type="scientific">Salmonella enterica subsp. enterica serovar Alachua str. R6-377</name>
    <dbReference type="NCBI Taxonomy" id="913241"/>
    <lineage>
        <taxon>Bacteria</taxon>
        <taxon>Pseudomonadati</taxon>
        <taxon>Pseudomonadota</taxon>
        <taxon>Gammaproteobacteria</taxon>
        <taxon>Enterobacterales</taxon>
        <taxon>Enterobacteriaceae</taxon>
        <taxon>Salmonella</taxon>
    </lineage>
</organism>
<evidence type="ECO:0000313" key="2">
    <source>
        <dbReference type="Proteomes" id="UP000004642"/>
    </source>
</evidence>
<dbReference type="InterPro" id="IPR002816">
    <property type="entry name" value="TraB/PrgY/GumN_fam"/>
</dbReference>
<protein>
    <recommendedName>
        <fullName evidence="3">TraB/GumN family protein</fullName>
    </recommendedName>
</protein>
<evidence type="ECO:0000313" key="1">
    <source>
        <dbReference type="EMBL" id="EHC44384.1"/>
    </source>
</evidence>
<proteinExistence type="predicted"/>
<sequence length="40" mass="4430">MVKRNEAWRDALLALPPGRYVVAVGALHLYGEGNLPQILK</sequence>
<gene>
    <name evidence="1" type="ORF">LTSEALA_0729</name>
</gene>
<dbReference type="InterPro" id="IPR047111">
    <property type="entry name" value="YbaP-like"/>
</dbReference>
<evidence type="ECO:0008006" key="3">
    <source>
        <dbReference type="Google" id="ProtNLM"/>
    </source>
</evidence>
<dbReference type="AlphaFoldDB" id="G5LK54"/>
<dbReference type="PANTHER" id="PTHR40590">
    <property type="entry name" value="CYTOPLASMIC PROTEIN-RELATED"/>
    <property type="match status" value="1"/>
</dbReference>
<dbReference type="Pfam" id="PF01963">
    <property type="entry name" value="TraB_PrgY_gumN"/>
    <property type="match status" value="1"/>
</dbReference>
<reference evidence="1 2" key="1">
    <citation type="journal article" date="2011" name="BMC Genomics">
        <title>Genome sequencing reveals diversification of virulence factor content and possible host adaptation in distinct subpopulations of Salmonella enterica.</title>
        <authorList>
            <person name="den Bakker H.C."/>
            <person name="Moreno Switt A.I."/>
            <person name="Govoni G."/>
            <person name="Cummings C.A."/>
            <person name="Ranieri M.L."/>
            <person name="Degoricija L."/>
            <person name="Hoelzer K."/>
            <person name="Rodriguez-Rivera L.D."/>
            <person name="Brown S."/>
            <person name="Bolchacova E."/>
            <person name="Furtado M.R."/>
            <person name="Wiedmann M."/>
        </authorList>
    </citation>
    <scope>NUCLEOTIDE SEQUENCE [LARGE SCALE GENOMIC DNA]</scope>
    <source>
        <strain evidence="1 2">R6-377</strain>
    </source>
</reference>